<keyword evidence="2" id="KW-1185">Reference proteome</keyword>
<dbReference type="EMBL" id="CP067977">
    <property type="protein sequence ID" value="QQQ19437.1"/>
    <property type="molecule type" value="Genomic_DNA"/>
</dbReference>
<name>A0ABX7BPC1_9CAUL</name>
<sequence length="51" mass="5864">MTDHPDTLDDTPILDLEAWDLPDVLSTLDCLAETGSDRRWSRSDDDMENDR</sequence>
<reference evidence="1 2" key="1">
    <citation type="submission" date="2021-01" db="EMBL/GenBank/DDBJ databases">
        <title>Brevundimonas vitis sp. nov., an bacterium isolated from grape (Vitis vinifera).</title>
        <authorList>
            <person name="Jiang L."/>
            <person name="Lee J."/>
        </authorList>
    </citation>
    <scope>NUCLEOTIDE SEQUENCE [LARGE SCALE GENOMIC DNA]</scope>
    <source>
        <strain evidence="1 2">GRTSA-9</strain>
    </source>
</reference>
<protein>
    <submittedName>
        <fullName evidence="1">Uncharacterized protein</fullName>
    </submittedName>
</protein>
<proteinExistence type="predicted"/>
<evidence type="ECO:0000313" key="1">
    <source>
        <dbReference type="EMBL" id="QQQ19437.1"/>
    </source>
</evidence>
<evidence type="ECO:0000313" key="2">
    <source>
        <dbReference type="Proteomes" id="UP000595448"/>
    </source>
</evidence>
<dbReference type="RefSeq" id="WP_201103788.1">
    <property type="nucleotide sequence ID" value="NZ_CP067977.1"/>
</dbReference>
<organism evidence="1 2">
    <name type="scientific">Brevundimonas vitisensis</name>
    <dbReference type="NCBI Taxonomy" id="2800818"/>
    <lineage>
        <taxon>Bacteria</taxon>
        <taxon>Pseudomonadati</taxon>
        <taxon>Pseudomonadota</taxon>
        <taxon>Alphaproteobacteria</taxon>
        <taxon>Caulobacterales</taxon>
        <taxon>Caulobacteraceae</taxon>
        <taxon>Brevundimonas</taxon>
    </lineage>
</organism>
<gene>
    <name evidence="1" type="ORF">JIP62_04890</name>
</gene>
<dbReference type="Proteomes" id="UP000595448">
    <property type="component" value="Chromosome"/>
</dbReference>
<accession>A0ABX7BPC1</accession>